<keyword evidence="2" id="KW-1185">Reference proteome</keyword>
<evidence type="ECO:0000313" key="1">
    <source>
        <dbReference type="EMBL" id="CDH56588.1"/>
    </source>
</evidence>
<proteinExistence type="predicted"/>
<protein>
    <submittedName>
        <fullName evidence="1">Uncharacterized protein</fullName>
    </submittedName>
</protein>
<gene>
    <name evidence="1" type="ORF">LCOR_07617.1</name>
</gene>
<dbReference type="Proteomes" id="UP000027586">
    <property type="component" value="Unassembled WGS sequence"/>
</dbReference>
<comment type="caution">
    <text evidence="1">The sequence shown here is derived from an EMBL/GenBank/DDBJ whole genome shotgun (WGS) entry which is preliminary data.</text>
</comment>
<accession>A0A068S2K2</accession>
<reference evidence="1" key="1">
    <citation type="submission" date="2013-08" db="EMBL/GenBank/DDBJ databases">
        <title>Gene expansion shapes genome architecture in the human pathogen Lichtheimia corymbifera: an evolutionary genomics analysis in the ancient terrestrial Mucorales (Mucoromycotina).</title>
        <authorList>
            <person name="Schwartze V.U."/>
            <person name="Winter S."/>
            <person name="Shelest E."/>
            <person name="Marcet-Houben M."/>
            <person name="Horn F."/>
            <person name="Wehner S."/>
            <person name="Hoffmann K."/>
            <person name="Riege K."/>
            <person name="Sammeth M."/>
            <person name="Nowrousian M."/>
            <person name="Valiante V."/>
            <person name="Linde J."/>
            <person name="Jacobsen I.D."/>
            <person name="Marz M."/>
            <person name="Brakhage A.A."/>
            <person name="Gabaldon T."/>
            <person name="Bocker S."/>
            <person name="Voigt K."/>
        </authorList>
    </citation>
    <scope>NUCLEOTIDE SEQUENCE [LARGE SCALE GENOMIC DNA]</scope>
    <source>
        <strain evidence="1">FSU 9682</strain>
    </source>
</reference>
<evidence type="ECO:0000313" key="2">
    <source>
        <dbReference type="Proteomes" id="UP000027586"/>
    </source>
</evidence>
<dbReference type="AlphaFoldDB" id="A0A068S2K2"/>
<dbReference type="VEuPathDB" id="FungiDB:LCOR_07617.1"/>
<organism evidence="1 2">
    <name type="scientific">Lichtheimia corymbifera JMRC:FSU:9682</name>
    <dbReference type="NCBI Taxonomy" id="1263082"/>
    <lineage>
        <taxon>Eukaryota</taxon>
        <taxon>Fungi</taxon>
        <taxon>Fungi incertae sedis</taxon>
        <taxon>Mucoromycota</taxon>
        <taxon>Mucoromycotina</taxon>
        <taxon>Mucoromycetes</taxon>
        <taxon>Mucorales</taxon>
        <taxon>Lichtheimiaceae</taxon>
        <taxon>Lichtheimia</taxon>
    </lineage>
</organism>
<name>A0A068S2K2_9FUNG</name>
<sequence length="110" mass="12629">MKPNTQVWLRYIGCTFASTLFDRHMNDVAGGSSPTRYSNFYAILRTTLGRPINTRVFEFTLLDLRDQQPGRPVDRGIVDSTEVFLIHLFGRHVLLNSKPGGYYQSYKPTE</sequence>
<dbReference type="EMBL" id="CBTN010000038">
    <property type="protein sequence ID" value="CDH56588.1"/>
    <property type="molecule type" value="Genomic_DNA"/>
</dbReference>